<accession>A0A9D3RZL0</accession>
<dbReference type="InterPro" id="IPR012317">
    <property type="entry name" value="Poly(ADP-ribose)pol_cat_dom"/>
</dbReference>
<dbReference type="GO" id="GO:0003950">
    <property type="term" value="F:NAD+ poly-ADP-ribosyltransferase activity"/>
    <property type="evidence" value="ECO:0007669"/>
    <property type="project" value="InterPro"/>
</dbReference>
<dbReference type="Pfam" id="PF00644">
    <property type="entry name" value="PARP"/>
    <property type="match status" value="1"/>
</dbReference>
<dbReference type="FunFam" id="3.90.175.10:FF:000001">
    <property type="entry name" value="Grass carp reovirus (GCRV)-induced gene 2e"/>
    <property type="match status" value="1"/>
</dbReference>
<evidence type="ECO:0000313" key="5">
    <source>
        <dbReference type="Proteomes" id="UP001044222"/>
    </source>
</evidence>
<dbReference type="AlphaFoldDB" id="A0A9D3RZL0"/>
<comment type="caution">
    <text evidence="4">The sequence shown here is derived from an EMBL/GenBank/DDBJ whole genome shotgun (WGS) entry which is preliminary data.</text>
</comment>
<dbReference type="PANTHER" id="PTHR36542">
    <property type="entry name" value="GIG2-LIKE PROTEIN DRED-RELATED"/>
    <property type="match status" value="1"/>
</dbReference>
<evidence type="ECO:0000259" key="3">
    <source>
        <dbReference type="Pfam" id="PF00644"/>
    </source>
</evidence>
<protein>
    <recommendedName>
        <fullName evidence="3">PARP catalytic domain-containing protein</fullName>
    </recommendedName>
</protein>
<comment type="similarity">
    <text evidence="1">Belongs to the ARTD/PARP family.</text>
</comment>
<evidence type="ECO:0000256" key="1">
    <source>
        <dbReference type="ARBA" id="ARBA00024347"/>
    </source>
</evidence>
<evidence type="ECO:0000313" key="4">
    <source>
        <dbReference type="EMBL" id="KAG5847181.1"/>
    </source>
</evidence>
<dbReference type="Proteomes" id="UP001044222">
    <property type="component" value="Chromosome 6"/>
</dbReference>
<dbReference type="EMBL" id="JAFIRN010000006">
    <property type="protein sequence ID" value="KAG5847181.1"/>
    <property type="molecule type" value="Genomic_DNA"/>
</dbReference>
<dbReference type="GO" id="GO:0005737">
    <property type="term" value="C:cytoplasm"/>
    <property type="evidence" value="ECO:0007669"/>
    <property type="project" value="TreeGrafter"/>
</dbReference>
<dbReference type="Gene3D" id="3.90.175.10">
    <property type="entry name" value="Diphtheria Toxin, domain 1"/>
    <property type="match status" value="1"/>
</dbReference>
<dbReference type="PANTHER" id="PTHR36542:SF2">
    <property type="entry name" value="GIG2-LIKE PROTEIN DRED-RELATED"/>
    <property type="match status" value="1"/>
</dbReference>
<gene>
    <name evidence="4" type="ORF">ANANG_G00123300</name>
</gene>
<keyword evidence="5" id="KW-1185">Reference proteome</keyword>
<feature type="domain" description="PARP catalytic" evidence="3">
    <location>
        <begin position="16"/>
        <end position="104"/>
    </location>
</feature>
<evidence type="ECO:0000256" key="2">
    <source>
        <dbReference type="SAM" id="MobiDB-lite"/>
    </source>
</evidence>
<reference evidence="4" key="1">
    <citation type="submission" date="2021-01" db="EMBL/GenBank/DDBJ databases">
        <title>A chromosome-scale assembly of European eel, Anguilla anguilla.</title>
        <authorList>
            <person name="Henkel C."/>
            <person name="Jong-Raadsen S.A."/>
            <person name="Dufour S."/>
            <person name="Weltzien F.-A."/>
            <person name="Palstra A.P."/>
            <person name="Pelster B."/>
            <person name="Spaink H.P."/>
            <person name="Van Den Thillart G.E."/>
            <person name="Jansen H."/>
            <person name="Zahm M."/>
            <person name="Klopp C."/>
            <person name="Cedric C."/>
            <person name="Louis A."/>
            <person name="Berthelot C."/>
            <person name="Parey E."/>
            <person name="Roest Crollius H."/>
            <person name="Montfort J."/>
            <person name="Robinson-Rechavi M."/>
            <person name="Bucao C."/>
            <person name="Bouchez O."/>
            <person name="Gislard M."/>
            <person name="Lluch J."/>
            <person name="Milhes M."/>
            <person name="Lampietro C."/>
            <person name="Lopez Roques C."/>
            <person name="Donnadieu C."/>
            <person name="Braasch I."/>
            <person name="Desvignes T."/>
            <person name="Postlethwait J."/>
            <person name="Bobe J."/>
            <person name="Guiguen Y."/>
            <person name="Dirks R."/>
        </authorList>
    </citation>
    <scope>NUCLEOTIDE SEQUENCE</scope>
    <source>
        <strain evidence="4">Tag_6206</strain>
        <tissue evidence="4">Liver</tissue>
    </source>
</reference>
<feature type="region of interest" description="Disordered" evidence="2">
    <location>
        <begin position="149"/>
        <end position="173"/>
    </location>
</feature>
<organism evidence="4 5">
    <name type="scientific">Anguilla anguilla</name>
    <name type="common">European freshwater eel</name>
    <name type="synonym">Muraena anguilla</name>
    <dbReference type="NCBI Taxonomy" id="7936"/>
    <lineage>
        <taxon>Eukaryota</taxon>
        <taxon>Metazoa</taxon>
        <taxon>Chordata</taxon>
        <taxon>Craniata</taxon>
        <taxon>Vertebrata</taxon>
        <taxon>Euteleostomi</taxon>
        <taxon>Actinopterygii</taxon>
        <taxon>Neopterygii</taxon>
        <taxon>Teleostei</taxon>
        <taxon>Anguilliformes</taxon>
        <taxon>Anguillidae</taxon>
        <taxon>Anguilla</taxon>
    </lineage>
</organism>
<sequence length="173" mass="19529">MWAEEDSEPSMDPCLQSFSEPKNGQTYIMYHGTSKEAAKQIMANGFRQSKVGMFGRGVYVSRDLQKASRYPLDLPEHQRVVLKLRVRVGRVKKIDYQGHPMQKTWHTEHGYDTAWCPPNCGMVKSGLEEDCVWDPKRITVINAIYPKPSSAESSGYAESSDTSSAESSWCAIM</sequence>
<proteinExistence type="inferred from homology"/>
<name>A0A9D3RZL0_ANGAN</name>
<dbReference type="SUPFAM" id="SSF56399">
    <property type="entry name" value="ADP-ribosylation"/>
    <property type="match status" value="1"/>
</dbReference>